<dbReference type="OrthoDB" id="108782at2"/>
<evidence type="ECO:0000313" key="2">
    <source>
        <dbReference type="EMBL" id="PSJ54893.1"/>
    </source>
</evidence>
<proteinExistence type="predicted"/>
<accession>A0A2P7RXE8</accession>
<organism evidence="2 3">
    <name type="scientific">Kumtagia ephedrae</name>
    <dbReference type="NCBI Taxonomy" id="2116701"/>
    <lineage>
        <taxon>Bacteria</taxon>
        <taxon>Pseudomonadati</taxon>
        <taxon>Pseudomonadota</taxon>
        <taxon>Alphaproteobacteria</taxon>
        <taxon>Hyphomicrobiales</taxon>
        <taxon>Phyllobacteriaceae</taxon>
        <taxon>Kumtagia</taxon>
    </lineage>
</organism>
<evidence type="ECO:0000256" key="1">
    <source>
        <dbReference type="SAM" id="SignalP"/>
    </source>
</evidence>
<keyword evidence="3" id="KW-1185">Reference proteome</keyword>
<keyword evidence="1" id="KW-0732">Signal</keyword>
<gene>
    <name evidence="2" type="ORF">C7I84_23895</name>
</gene>
<feature type="signal peptide" evidence="1">
    <location>
        <begin position="1"/>
        <end position="27"/>
    </location>
</feature>
<dbReference type="RefSeq" id="WP_106774770.1">
    <property type="nucleotide sequence ID" value="NZ_PXYK01000029.1"/>
</dbReference>
<dbReference type="InterPro" id="IPR021556">
    <property type="entry name" value="DUF2950"/>
</dbReference>
<sequence length="333" mass="35458">MNTTLHNMLRTLSMAALMAGLATGLPAATSAQEQAPADQAAAGAASEAEDPGIFAFESEQDPPLFDNAEAAIDAFKKTLADDDFDGLAKLLGLDAAKLRSADGVMDTFAQIREGAAKTLVVADIDNGKSLQIGEKLWPFPFPLLKGDDDGKWAFDTQAGLEEIVNRRVGENELEVLAAMLAYVEAQNDYAMEDRDADGVEEFAQKLISSEGATDGLYWPADEVNGESPAGDLSQAELTDAAEGDGYFGYRFKILTGQGDNIAGGAYDYVINGNMIGGFALVAWPVKYAETGVHTFAVNQQGIVYEADLGPATEAIVKYIDRFNPDDSWSVTAD</sequence>
<dbReference type="EMBL" id="PXYK01000029">
    <property type="protein sequence ID" value="PSJ54893.1"/>
    <property type="molecule type" value="Genomic_DNA"/>
</dbReference>
<evidence type="ECO:0000313" key="3">
    <source>
        <dbReference type="Proteomes" id="UP000241229"/>
    </source>
</evidence>
<comment type="caution">
    <text evidence="2">The sequence shown here is derived from an EMBL/GenBank/DDBJ whole genome shotgun (WGS) entry which is preliminary data.</text>
</comment>
<dbReference type="AlphaFoldDB" id="A0A2P7RXE8"/>
<dbReference type="Proteomes" id="UP000241229">
    <property type="component" value="Unassembled WGS sequence"/>
</dbReference>
<protein>
    <submittedName>
        <fullName evidence="2">DUF2950 domain-containing protein</fullName>
    </submittedName>
</protein>
<dbReference type="Pfam" id="PF11453">
    <property type="entry name" value="DUF2950"/>
    <property type="match status" value="1"/>
</dbReference>
<reference evidence="2 3" key="1">
    <citation type="submission" date="2018-03" db="EMBL/GenBank/DDBJ databases">
        <title>The draft genome of Mesorhizobium sp. 6GN-30.</title>
        <authorList>
            <person name="Liu L."/>
            <person name="Li L."/>
            <person name="Wang T."/>
            <person name="Zhang X."/>
            <person name="Liang L."/>
        </authorList>
    </citation>
    <scope>NUCLEOTIDE SEQUENCE [LARGE SCALE GENOMIC DNA]</scope>
    <source>
        <strain evidence="2 3">6GN30</strain>
    </source>
</reference>
<feature type="chain" id="PRO_5015148421" evidence="1">
    <location>
        <begin position="28"/>
        <end position="333"/>
    </location>
</feature>
<name>A0A2P7RXE8_9HYPH</name>